<dbReference type="PANTHER" id="PTHR35936">
    <property type="entry name" value="MEMBRANE-BOUND LYTIC MUREIN TRANSGLYCOSYLASE F"/>
    <property type="match status" value="1"/>
</dbReference>
<gene>
    <name evidence="10" type="ORF">HNQ73_001929</name>
</gene>
<keyword evidence="5" id="KW-0574">Periplasm</keyword>
<feature type="chain" id="PRO_5032690907" evidence="7">
    <location>
        <begin position="21"/>
        <end position="258"/>
    </location>
</feature>
<keyword evidence="3" id="KW-0813">Transport</keyword>
<dbReference type="AlphaFoldDB" id="A0A841KGC7"/>
<comment type="subcellular location">
    <subcellularLocation>
        <location evidence="1">Periplasm</location>
    </subcellularLocation>
</comment>
<evidence type="ECO:0000259" key="8">
    <source>
        <dbReference type="SMART" id="SM00062"/>
    </source>
</evidence>
<dbReference type="PROSITE" id="PS01039">
    <property type="entry name" value="SBP_BACTERIAL_3"/>
    <property type="match status" value="1"/>
</dbReference>
<dbReference type="RefSeq" id="WP_183334623.1">
    <property type="nucleotide sequence ID" value="NZ_BMHX01000004.1"/>
</dbReference>
<keyword evidence="11" id="KW-1185">Reference proteome</keyword>
<evidence type="ECO:0000256" key="7">
    <source>
        <dbReference type="SAM" id="SignalP"/>
    </source>
</evidence>
<dbReference type="CDD" id="cd13702">
    <property type="entry name" value="PBP2_mlr5654_like"/>
    <property type="match status" value="1"/>
</dbReference>
<dbReference type="InterPro" id="IPR005768">
    <property type="entry name" value="Lys_Arg_Orn-bd"/>
</dbReference>
<accession>A0A841KGC7</accession>
<evidence type="ECO:0000256" key="4">
    <source>
        <dbReference type="ARBA" id="ARBA00022729"/>
    </source>
</evidence>
<evidence type="ECO:0000313" key="10">
    <source>
        <dbReference type="EMBL" id="MBB6168299.1"/>
    </source>
</evidence>
<dbReference type="SMART" id="SM00062">
    <property type="entry name" value="PBPb"/>
    <property type="match status" value="1"/>
</dbReference>
<dbReference type="InterPro" id="IPR018313">
    <property type="entry name" value="SBP_3_CS"/>
</dbReference>
<dbReference type="GO" id="GO:0030288">
    <property type="term" value="C:outer membrane-bounded periplasmic space"/>
    <property type="evidence" value="ECO:0007669"/>
    <property type="project" value="InterPro"/>
</dbReference>
<sequence length="258" mass="28198">MRLPIAVAAVFLALTGAASAKEWKEIRIATEGAYPPFNFFDSNNTLQGFEVDLAKALCEKMKAKCTIVAQDWDGMIPALLAGKYDAIMASMSITEERKQKVDFSDKYYQTPPSVAVPKDSPIDNVDPATFKGKTIGAQSSTIHANYAEEVFADAGASVKLYPTQDEANADLASGRLDAIIADKTVLSEWLKTDNGACCKLAGDVDREANVRFFGNGVGAAVRKEDTDLKEMFNKAIAEVLADGTYQKIREKYFDFDIY</sequence>
<evidence type="ECO:0000313" key="11">
    <source>
        <dbReference type="Proteomes" id="UP000588017"/>
    </source>
</evidence>
<evidence type="ECO:0000259" key="9">
    <source>
        <dbReference type="SMART" id="SM00079"/>
    </source>
</evidence>
<proteinExistence type="inferred from homology"/>
<dbReference type="GO" id="GO:0016020">
    <property type="term" value="C:membrane"/>
    <property type="evidence" value="ECO:0007669"/>
    <property type="project" value="InterPro"/>
</dbReference>
<reference evidence="10 11" key="1">
    <citation type="submission" date="2020-08" db="EMBL/GenBank/DDBJ databases">
        <title>Genomic Encyclopedia of Type Strains, Phase IV (KMG-IV): sequencing the most valuable type-strain genomes for metagenomic binning, comparative biology and taxonomic classification.</title>
        <authorList>
            <person name="Goeker M."/>
        </authorList>
    </citation>
    <scope>NUCLEOTIDE SEQUENCE [LARGE SCALE GENOMIC DNA]</scope>
    <source>
        <strain evidence="10 11">DSM 101465</strain>
    </source>
</reference>
<evidence type="ECO:0000256" key="5">
    <source>
        <dbReference type="ARBA" id="ARBA00022764"/>
    </source>
</evidence>
<dbReference type="EMBL" id="JACHEH010000004">
    <property type="protein sequence ID" value="MBB6168299.1"/>
    <property type="molecule type" value="Genomic_DNA"/>
</dbReference>
<dbReference type="GO" id="GO:0015276">
    <property type="term" value="F:ligand-gated monoatomic ion channel activity"/>
    <property type="evidence" value="ECO:0007669"/>
    <property type="project" value="InterPro"/>
</dbReference>
<comment type="similarity">
    <text evidence="2 6">Belongs to the bacterial solute-binding protein 3 family.</text>
</comment>
<evidence type="ECO:0000256" key="2">
    <source>
        <dbReference type="ARBA" id="ARBA00010333"/>
    </source>
</evidence>
<name>A0A841KGC7_9HYPH</name>
<evidence type="ECO:0000256" key="6">
    <source>
        <dbReference type="RuleBase" id="RU003744"/>
    </source>
</evidence>
<dbReference type="SMART" id="SM00079">
    <property type="entry name" value="PBPe"/>
    <property type="match status" value="1"/>
</dbReference>
<comment type="caution">
    <text evidence="10">The sequence shown here is derived from an EMBL/GenBank/DDBJ whole genome shotgun (WGS) entry which is preliminary data.</text>
</comment>
<dbReference type="InterPro" id="IPR001638">
    <property type="entry name" value="Solute-binding_3/MltF_N"/>
</dbReference>
<dbReference type="Pfam" id="PF00497">
    <property type="entry name" value="SBP_bac_3"/>
    <property type="match status" value="1"/>
</dbReference>
<dbReference type="Gene3D" id="3.40.190.10">
    <property type="entry name" value="Periplasmic binding protein-like II"/>
    <property type="match status" value="2"/>
</dbReference>
<dbReference type="SUPFAM" id="SSF53850">
    <property type="entry name" value="Periplasmic binding protein-like II"/>
    <property type="match status" value="1"/>
</dbReference>
<dbReference type="FunFam" id="3.40.190.10:FF:000002">
    <property type="entry name" value="Glutamine ABC transporter periplasmic protein"/>
    <property type="match status" value="1"/>
</dbReference>
<dbReference type="PANTHER" id="PTHR35936:SF17">
    <property type="entry name" value="ARGININE-BINDING EXTRACELLULAR PROTEIN ARTP"/>
    <property type="match status" value="1"/>
</dbReference>
<organism evidence="10 11">
    <name type="scientific">Chelatococcus composti</name>
    <dbReference type="NCBI Taxonomy" id="1743235"/>
    <lineage>
        <taxon>Bacteria</taxon>
        <taxon>Pseudomonadati</taxon>
        <taxon>Pseudomonadota</taxon>
        <taxon>Alphaproteobacteria</taxon>
        <taxon>Hyphomicrobiales</taxon>
        <taxon>Chelatococcaceae</taxon>
        <taxon>Chelatococcus</taxon>
    </lineage>
</organism>
<evidence type="ECO:0000256" key="1">
    <source>
        <dbReference type="ARBA" id="ARBA00004418"/>
    </source>
</evidence>
<feature type="domain" description="Solute-binding protein family 3/N-terminal" evidence="8">
    <location>
        <begin position="25"/>
        <end position="256"/>
    </location>
</feature>
<dbReference type="NCBIfam" id="TIGR01096">
    <property type="entry name" value="3A0103s03R"/>
    <property type="match status" value="1"/>
</dbReference>
<protein>
    <submittedName>
        <fullName evidence="10">Polar amino acid transport system substrate-binding protein</fullName>
    </submittedName>
</protein>
<evidence type="ECO:0000256" key="3">
    <source>
        <dbReference type="ARBA" id="ARBA00022448"/>
    </source>
</evidence>
<dbReference type="Proteomes" id="UP000588017">
    <property type="component" value="Unassembled WGS sequence"/>
</dbReference>
<dbReference type="InterPro" id="IPR001320">
    <property type="entry name" value="Iontro_rcpt_C"/>
</dbReference>
<keyword evidence="4 7" id="KW-0732">Signal</keyword>
<feature type="signal peptide" evidence="7">
    <location>
        <begin position="1"/>
        <end position="20"/>
    </location>
</feature>
<feature type="domain" description="Ionotropic glutamate receptor C-terminal" evidence="9">
    <location>
        <begin position="25"/>
        <end position="255"/>
    </location>
</feature>